<dbReference type="RefSeq" id="WP_235366295.1">
    <property type="nucleotide sequence ID" value="NZ_JFHD01000069.1"/>
</dbReference>
<name>A0A656QAD1_9BURK</name>
<accession>A0A656QAD1</accession>
<comment type="caution">
    <text evidence="1">The sequence shown here is derived from an EMBL/GenBank/DDBJ whole genome shotgun (WGS) entry which is preliminary data.</text>
</comment>
<dbReference type="EMBL" id="JFHD01000069">
    <property type="protein sequence ID" value="KDR24764.1"/>
    <property type="molecule type" value="Genomic_DNA"/>
</dbReference>
<evidence type="ECO:0000313" key="1">
    <source>
        <dbReference type="EMBL" id="KDR24764.1"/>
    </source>
</evidence>
<organism evidence="1 2">
    <name type="scientific">Caballeronia zhejiangensis</name>
    <dbReference type="NCBI Taxonomy" id="871203"/>
    <lineage>
        <taxon>Bacteria</taxon>
        <taxon>Pseudomonadati</taxon>
        <taxon>Pseudomonadota</taxon>
        <taxon>Betaproteobacteria</taxon>
        <taxon>Burkholderiales</taxon>
        <taxon>Burkholderiaceae</taxon>
        <taxon>Caballeronia</taxon>
    </lineage>
</organism>
<sequence>MSTAKFLQLPLPSRNVSAGWLTPFSTRRTYVKLFLISSVMLRSKVIVSVDPLGPMKRRAHASTSSVRIGRLRAFTRFDASSLVYAKGHFDAYPFQQIIGQWRFVVFECHLASED</sequence>
<protein>
    <submittedName>
        <fullName evidence="1">Uncharacterized protein</fullName>
    </submittedName>
</protein>
<proteinExistence type="predicted"/>
<evidence type="ECO:0000313" key="2">
    <source>
        <dbReference type="Proteomes" id="UP000027451"/>
    </source>
</evidence>
<gene>
    <name evidence="1" type="ORF">BG60_34155</name>
</gene>
<dbReference type="Proteomes" id="UP000027451">
    <property type="component" value="Unassembled WGS sequence"/>
</dbReference>
<keyword evidence="2" id="KW-1185">Reference proteome</keyword>
<dbReference type="AlphaFoldDB" id="A0A656QAD1"/>
<reference evidence="1 2" key="1">
    <citation type="submission" date="2014-03" db="EMBL/GenBank/DDBJ databases">
        <title>Draft Genome Sequences of Four Burkholderia Strains.</title>
        <authorList>
            <person name="Liu X.Y."/>
            <person name="Li C.X."/>
            <person name="Xu J.H."/>
        </authorList>
    </citation>
    <scope>NUCLEOTIDE SEQUENCE [LARGE SCALE GENOMIC DNA]</scope>
    <source>
        <strain evidence="1 2">OP-1</strain>
    </source>
</reference>